<dbReference type="EMBL" id="CP022540">
    <property type="protein sequence ID" value="ASP19617.1"/>
    <property type="molecule type" value="Genomic_DNA"/>
</dbReference>
<keyword evidence="13" id="KW-1185">Reference proteome</keyword>
<keyword evidence="11" id="KW-0732">Signal</keyword>
<evidence type="ECO:0000256" key="8">
    <source>
        <dbReference type="ARBA" id="ARBA00022842"/>
    </source>
</evidence>
<evidence type="ECO:0000256" key="11">
    <source>
        <dbReference type="SAM" id="SignalP"/>
    </source>
</evidence>
<evidence type="ECO:0000313" key="12">
    <source>
        <dbReference type="EMBL" id="ASP19617.1"/>
    </source>
</evidence>
<dbReference type="Pfam" id="PF02424">
    <property type="entry name" value="ApbE"/>
    <property type="match status" value="1"/>
</dbReference>
<dbReference type="EC" id="2.7.1.180" evidence="2"/>
<evidence type="ECO:0000313" key="13">
    <source>
        <dbReference type="Proteomes" id="UP000203589"/>
    </source>
</evidence>
<evidence type="ECO:0000256" key="2">
    <source>
        <dbReference type="ARBA" id="ARBA00011955"/>
    </source>
</evidence>
<name>A0A222E080_9RHOB</name>
<organism evidence="12 13">
    <name type="scientific">Antarctobacter heliothermus</name>
    <dbReference type="NCBI Taxonomy" id="74033"/>
    <lineage>
        <taxon>Bacteria</taxon>
        <taxon>Pseudomonadati</taxon>
        <taxon>Pseudomonadota</taxon>
        <taxon>Alphaproteobacteria</taxon>
        <taxon>Rhodobacterales</taxon>
        <taxon>Roseobacteraceae</taxon>
        <taxon>Antarctobacter</taxon>
    </lineage>
</organism>
<evidence type="ECO:0000256" key="6">
    <source>
        <dbReference type="ARBA" id="ARBA00022723"/>
    </source>
</evidence>
<dbReference type="GO" id="GO:0046872">
    <property type="term" value="F:metal ion binding"/>
    <property type="evidence" value="ECO:0007669"/>
    <property type="project" value="UniProtKB-KW"/>
</dbReference>
<comment type="cofactor">
    <cofactor evidence="1">
        <name>Mg(2+)</name>
        <dbReference type="ChEBI" id="CHEBI:18420"/>
    </cofactor>
</comment>
<dbReference type="InterPro" id="IPR024932">
    <property type="entry name" value="ApbE"/>
</dbReference>
<keyword evidence="7" id="KW-0274">FAD</keyword>
<dbReference type="SUPFAM" id="SSF143631">
    <property type="entry name" value="ApbE-like"/>
    <property type="match status" value="1"/>
</dbReference>
<dbReference type="Proteomes" id="UP000203589">
    <property type="component" value="Chromosome"/>
</dbReference>
<sequence length="294" mass="31670">MKRRRFLTLSAAFASAPSLSRAAPYRGTWTGQAMGADVSVTLKGPRQLVQRTLTTIPAHLDDMERAFSLYRSDSALSRLNRNGFLRSPADLRGILDDIDAAYALTDGLFDPTVQPLWRALADGRDTAEARKLIGWRGVINSQTDGIRLRAGQKLTLNGIAQGFATDFVRGHLKAAGFDHALIDIGEQAALGGPFTLGLSDPEQGIVSTLALSDRAIASSSPAALRLGDQWHILAPDGRPPLWSTVSIEAASATWADALSTAAVFMDLNRLRRLKREAGLNRITAVDAEGNLRTV</sequence>
<dbReference type="Gene3D" id="3.10.520.10">
    <property type="entry name" value="ApbE-like domains"/>
    <property type="match status" value="1"/>
</dbReference>
<keyword evidence="6" id="KW-0479">Metal-binding</keyword>
<feature type="signal peptide" evidence="11">
    <location>
        <begin position="1"/>
        <end position="22"/>
    </location>
</feature>
<dbReference type="RefSeq" id="WP_254694844.1">
    <property type="nucleotide sequence ID" value="NZ_CP022540.1"/>
</dbReference>
<keyword evidence="4" id="KW-0285">Flavoprotein</keyword>
<evidence type="ECO:0000256" key="9">
    <source>
        <dbReference type="ARBA" id="ARBA00031306"/>
    </source>
</evidence>
<evidence type="ECO:0000256" key="1">
    <source>
        <dbReference type="ARBA" id="ARBA00001946"/>
    </source>
</evidence>
<dbReference type="PANTHER" id="PTHR30040">
    <property type="entry name" value="THIAMINE BIOSYNTHESIS LIPOPROTEIN APBE"/>
    <property type="match status" value="1"/>
</dbReference>
<accession>A0A222E080</accession>
<dbReference type="KEGG" id="aht:ANTHELSMS3_00900"/>
<reference evidence="12 13" key="1">
    <citation type="submission" date="2017-07" db="EMBL/GenBank/DDBJ databases">
        <title>Genome Sequence of Antarctobacter heliothermus Strain SMS3 Isolated from a culture of the Diatom Skeletonema marinoi.</title>
        <authorList>
            <person name="Topel M."/>
            <person name="Pinder M.I.M."/>
            <person name="Johansson O.N."/>
            <person name="Kourtchenko O."/>
            <person name="Godhe A."/>
            <person name="Clarke A.K."/>
        </authorList>
    </citation>
    <scope>NUCLEOTIDE SEQUENCE [LARGE SCALE GENOMIC DNA]</scope>
    <source>
        <strain evidence="12 13">SMS3</strain>
    </source>
</reference>
<dbReference type="AlphaFoldDB" id="A0A222E080"/>
<comment type="catalytic activity">
    <reaction evidence="10">
        <text>L-threonyl-[protein] + FAD = FMN-L-threonyl-[protein] + AMP + H(+)</text>
        <dbReference type="Rhea" id="RHEA:36847"/>
        <dbReference type="Rhea" id="RHEA-COMP:11060"/>
        <dbReference type="Rhea" id="RHEA-COMP:11061"/>
        <dbReference type="ChEBI" id="CHEBI:15378"/>
        <dbReference type="ChEBI" id="CHEBI:30013"/>
        <dbReference type="ChEBI" id="CHEBI:57692"/>
        <dbReference type="ChEBI" id="CHEBI:74257"/>
        <dbReference type="ChEBI" id="CHEBI:456215"/>
        <dbReference type="EC" id="2.7.1.180"/>
    </reaction>
</comment>
<evidence type="ECO:0000256" key="7">
    <source>
        <dbReference type="ARBA" id="ARBA00022827"/>
    </source>
</evidence>
<dbReference type="PANTHER" id="PTHR30040:SF2">
    <property type="entry name" value="FAD:PROTEIN FMN TRANSFERASE"/>
    <property type="match status" value="1"/>
</dbReference>
<proteinExistence type="predicted"/>
<dbReference type="InterPro" id="IPR003374">
    <property type="entry name" value="ApbE-like_sf"/>
</dbReference>
<dbReference type="GO" id="GO:0016740">
    <property type="term" value="F:transferase activity"/>
    <property type="evidence" value="ECO:0007669"/>
    <property type="project" value="UniProtKB-KW"/>
</dbReference>
<evidence type="ECO:0000256" key="10">
    <source>
        <dbReference type="ARBA" id="ARBA00048540"/>
    </source>
</evidence>
<evidence type="ECO:0000256" key="3">
    <source>
        <dbReference type="ARBA" id="ARBA00016337"/>
    </source>
</evidence>
<feature type="chain" id="PRO_5039934502" description="FAD:protein FMN transferase" evidence="11">
    <location>
        <begin position="23"/>
        <end position="294"/>
    </location>
</feature>
<evidence type="ECO:0000256" key="5">
    <source>
        <dbReference type="ARBA" id="ARBA00022679"/>
    </source>
</evidence>
<evidence type="ECO:0000256" key="4">
    <source>
        <dbReference type="ARBA" id="ARBA00022630"/>
    </source>
</evidence>
<keyword evidence="5" id="KW-0808">Transferase</keyword>
<keyword evidence="8" id="KW-0460">Magnesium</keyword>
<gene>
    <name evidence="12" type="ORF">ANTHELSMS3_00900</name>
</gene>
<protein>
    <recommendedName>
        <fullName evidence="3">FAD:protein FMN transferase</fullName>
        <ecNumber evidence="2">2.7.1.180</ecNumber>
    </recommendedName>
    <alternativeName>
        <fullName evidence="9">Flavin transferase</fullName>
    </alternativeName>
</protein>